<dbReference type="AlphaFoldDB" id="A0AAV8RIM4"/>
<dbReference type="EMBL" id="JAQQAF010000002">
    <property type="protein sequence ID" value="KAJ8505488.1"/>
    <property type="molecule type" value="Genomic_DNA"/>
</dbReference>
<evidence type="ECO:0000313" key="1">
    <source>
        <dbReference type="EMBL" id="KAJ8505488.1"/>
    </source>
</evidence>
<gene>
    <name evidence="1" type="ORF">OPV22_006374</name>
</gene>
<name>A0AAV8RIM4_ENSVE</name>
<dbReference type="Proteomes" id="UP001222027">
    <property type="component" value="Unassembled WGS sequence"/>
</dbReference>
<sequence length="98" mass="10959">MPSLLRAHYSLCHLHLPGGARWVSWADVDATLPFRLLPTGGEQNPRGDRKEARVRMLSMCGLLHRWRRGHACAGHVIRCFAHAIGFAFELVLQAFVGS</sequence>
<protein>
    <recommendedName>
        <fullName evidence="3">Glycosyltransferase family 92 protein</fullName>
    </recommendedName>
</protein>
<accession>A0AAV8RIM4</accession>
<evidence type="ECO:0000313" key="2">
    <source>
        <dbReference type="Proteomes" id="UP001222027"/>
    </source>
</evidence>
<keyword evidence="2" id="KW-1185">Reference proteome</keyword>
<organism evidence="1 2">
    <name type="scientific">Ensete ventricosum</name>
    <name type="common">Abyssinian banana</name>
    <name type="synonym">Musa ensete</name>
    <dbReference type="NCBI Taxonomy" id="4639"/>
    <lineage>
        <taxon>Eukaryota</taxon>
        <taxon>Viridiplantae</taxon>
        <taxon>Streptophyta</taxon>
        <taxon>Embryophyta</taxon>
        <taxon>Tracheophyta</taxon>
        <taxon>Spermatophyta</taxon>
        <taxon>Magnoliopsida</taxon>
        <taxon>Liliopsida</taxon>
        <taxon>Zingiberales</taxon>
        <taxon>Musaceae</taxon>
        <taxon>Ensete</taxon>
    </lineage>
</organism>
<comment type="caution">
    <text evidence="1">The sequence shown here is derived from an EMBL/GenBank/DDBJ whole genome shotgun (WGS) entry which is preliminary data.</text>
</comment>
<reference evidence="1 2" key="1">
    <citation type="submission" date="2022-12" db="EMBL/GenBank/DDBJ databases">
        <title>Chromosome-scale assembly of the Ensete ventricosum genome.</title>
        <authorList>
            <person name="Dussert Y."/>
            <person name="Stocks J."/>
            <person name="Wendawek A."/>
            <person name="Woldeyes F."/>
            <person name="Nichols R.A."/>
            <person name="Borrell J.S."/>
        </authorList>
    </citation>
    <scope>NUCLEOTIDE SEQUENCE [LARGE SCALE GENOMIC DNA]</scope>
    <source>
        <strain evidence="2">cv. Maze</strain>
        <tissue evidence="1">Seeds</tissue>
    </source>
</reference>
<evidence type="ECO:0008006" key="3">
    <source>
        <dbReference type="Google" id="ProtNLM"/>
    </source>
</evidence>
<proteinExistence type="predicted"/>